<evidence type="ECO:0000313" key="2">
    <source>
        <dbReference type="EMBL" id="MCE7509239.1"/>
    </source>
</evidence>
<organism evidence="2 3">
    <name type="scientific">Alloalcanivorax xenomutans</name>
    <dbReference type="NCBI Taxonomy" id="1094342"/>
    <lineage>
        <taxon>Bacteria</taxon>
        <taxon>Pseudomonadati</taxon>
        <taxon>Pseudomonadota</taxon>
        <taxon>Gammaproteobacteria</taxon>
        <taxon>Oceanospirillales</taxon>
        <taxon>Alcanivoracaceae</taxon>
        <taxon>Alloalcanivorax</taxon>
    </lineage>
</organism>
<feature type="signal peptide" evidence="1">
    <location>
        <begin position="1"/>
        <end position="27"/>
    </location>
</feature>
<feature type="chain" id="PRO_5040165250" evidence="1">
    <location>
        <begin position="28"/>
        <end position="251"/>
    </location>
</feature>
<name>A0A9Q3W659_9GAMM</name>
<dbReference type="RefSeq" id="WP_022995912.1">
    <property type="nucleotide sequence ID" value="NZ_CBDDTQ010000005.1"/>
</dbReference>
<dbReference type="GeneID" id="94686766"/>
<comment type="caution">
    <text evidence="2">The sequence shown here is derived from an EMBL/GenBank/DDBJ whole genome shotgun (WGS) entry which is preliminary data.</text>
</comment>
<protein>
    <submittedName>
        <fullName evidence="2">Uncharacterized protein</fullName>
    </submittedName>
</protein>
<accession>A0A9Q3W659</accession>
<sequence>MASLIRSNPFVATAGLLIFSLSSPAHSQCPLLGEARQFEPTLSAPPWEEPVAKADLPWFKAHASETRIISGTSETGGKEVTIEYQGGHLLLDEGPPSYQVQVQSIAGPLLFSRDSDGRSRVRIRNVERLVSHDDGSLSLDRLAEVSTPEWSECGFVLDGNENPTERVGIILPDLHLLTDGDRSQYSLLIREKEAATRLPVPFEQWRNVPVQQLEEHAIVFMAPENLDRSRVRVVWLHLDSKGTIESRASGQ</sequence>
<evidence type="ECO:0000313" key="3">
    <source>
        <dbReference type="Proteomes" id="UP001107961"/>
    </source>
</evidence>
<dbReference type="EMBL" id="JAJVKT010000012">
    <property type="protein sequence ID" value="MCE7509239.1"/>
    <property type="molecule type" value="Genomic_DNA"/>
</dbReference>
<keyword evidence="3" id="KW-1185">Reference proteome</keyword>
<dbReference type="Proteomes" id="UP001107961">
    <property type="component" value="Unassembled WGS sequence"/>
</dbReference>
<dbReference type="AlphaFoldDB" id="A0A9Q3W659"/>
<gene>
    <name evidence="2" type="ORF">LZG35_11375</name>
</gene>
<proteinExistence type="predicted"/>
<dbReference type="KEGG" id="axe:P40_10600"/>
<reference evidence="2" key="1">
    <citation type="submission" date="2022-01" db="EMBL/GenBank/DDBJ databases">
        <authorList>
            <person name="Karlyshev A.V."/>
            <person name="Jaspars M."/>
        </authorList>
    </citation>
    <scope>NUCLEOTIDE SEQUENCE</scope>
    <source>
        <strain evidence="2">AGSA3-2</strain>
    </source>
</reference>
<keyword evidence="1" id="KW-0732">Signal</keyword>
<evidence type="ECO:0000256" key="1">
    <source>
        <dbReference type="SAM" id="SignalP"/>
    </source>
</evidence>